<dbReference type="RefSeq" id="WP_036097021.1">
    <property type="nucleotide sequence ID" value="NZ_AODF01000011.1"/>
</dbReference>
<dbReference type="Pfam" id="PF00696">
    <property type="entry name" value="AA_kinase"/>
    <property type="match status" value="1"/>
</dbReference>
<evidence type="ECO:0000256" key="9">
    <source>
        <dbReference type="ARBA" id="ARBA00022840"/>
    </source>
</evidence>
<dbReference type="InterPro" id="IPR036393">
    <property type="entry name" value="AceGlu_kinase-like_sf"/>
</dbReference>
<dbReference type="InterPro" id="IPR035804">
    <property type="entry name" value="AKIII_YclM_N"/>
</dbReference>
<dbReference type="InterPro" id="IPR002912">
    <property type="entry name" value="ACT_dom"/>
</dbReference>
<dbReference type="Gene3D" id="3.30.2130.10">
    <property type="entry name" value="VC0802-like"/>
    <property type="match status" value="1"/>
</dbReference>
<gene>
    <name evidence="16" type="ORF">MFLO_06737</name>
</gene>
<keyword evidence="14" id="KW-0028">Amino-acid biosynthesis</keyword>
<comment type="pathway">
    <text evidence="2 14">Amino-acid biosynthesis; L-lysine biosynthesis via DAP pathway; (S)-tetrahydrodipicolinate from L-aspartate: step 1/4.</text>
</comment>
<dbReference type="NCBIfam" id="TIGR00657">
    <property type="entry name" value="asp_kinases"/>
    <property type="match status" value="1"/>
</dbReference>
<feature type="domain" description="ACT" evidence="15">
    <location>
        <begin position="389"/>
        <end position="450"/>
    </location>
</feature>
<evidence type="ECO:0000256" key="5">
    <source>
        <dbReference type="ARBA" id="ARBA00010122"/>
    </source>
</evidence>
<protein>
    <recommendedName>
        <fullName evidence="13">Aspartokinase</fullName>
        <ecNumber evidence="13">2.7.2.4</ecNumber>
    </recommendedName>
</protein>
<dbReference type="Pfam" id="PF22468">
    <property type="entry name" value="ACT_9"/>
    <property type="match status" value="1"/>
</dbReference>
<dbReference type="InterPro" id="IPR045865">
    <property type="entry name" value="ACT-like_dom_sf"/>
</dbReference>
<dbReference type="InterPro" id="IPR001048">
    <property type="entry name" value="Asp/Glu/Uridylate_kinase"/>
</dbReference>
<keyword evidence="7" id="KW-0547">Nucleotide-binding</keyword>
<evidence type="ECO:0000256" key="13">
    <source>
        <dbReference type="RuleBase" id="RU003448"/>
    </source>
</evidence>
<dbReference type="CDD" id="cd04245">
    <property type="entry name" value="AAK_AKiii-YclM-BS"/>
    <property type="match status" value="1"/>
</dbReference>
<dbReference type="InterPro" id="IPR054352">
    <property type="entry name" value="ACT_Aspartokinase"/>
</dbReference>
<dbReference type="PANTHER" id="PTHR21499">
    <property type="entry name" value="ASPARTATE KINASE"/>
    <property type="match status" value="1"/>
</dbReference>
<dbReference type="PROSITE" id="PS00324">
    <property type="entry name" value="ASPARTOKINASE"/>
    <property type="match status" value="1"/>
</dbReference>
<comment type="catalytic activity">
    <reaction evidence="12 13">
        <text>L-aspartate + ATP = 4-phospho-L-aspartate + ADP</text>
        <dbReference type="Rhea" id="RHEA:23776"/>
        <dbReference type="ChEBI" id="CHEBI:29991"/>
        <dbReference type="ChEBI" id="CHEBI:30616"/>
        <dbReference type="ChEBI" id="CHEBI:57535"/>
        <dbReference type="ChEBI" id="CHEBI:456216"/>
        <dbReference type="EC" id="2.7.2.4"/>
    </reaction>
</comment>
<dbReference type="EMBL" id="AODF01000011">
    <property type="protein sequence ID" value="EUJ32403.1"/>
    <property type="molecule type" value="Genomic_DNA"/>
</dbReference>
<evidence type="ECO:0000256" key="11">
    <source>
        <dbReference type="ARBA" id="ARBA00023154"/>
    </source>
</evidence>
<organism evidence="16 17">
    <name type="scientific">Listeria floridensis FSL S10-1187</name>
    <dbReference type="NCBI Taxonomy" id="1265817"/>
    <lineage>
        <taxon>Bacteria</taxon>
        <taxon>Bacillati</taxon>
        <taxon>Bacillota</taxon>
        <taxon>Bacilli</taxon>
        <taxon>Bacillales</taxon>
        <taxon>Listeriaceae</taxon>
        <taxon>Listeria</taxon>
    </lineage>
</organism>
<dbReference type="SUPFAM" id="SSF53633">
    <property type="entry name" value="Carbamate kinase-like"/>
    <property type="match status" value="1"/>
</dbReference>
<accession>A0ABN0RFR3</accession>
<dbReference type="Proteomes" id="UP000019249">
    <property type="component" value="Unassembled WGS sequence"/>
</dbReference>
<dbReference type="InterPro" id="IPR001341">
    <property type="entry name" value="Asp_kinase"/>
</dbReference>
<dbReference type="SUPFAM" id="SSF55021">
    <property type="entry name" value="ACT-like"/>
    <property type="match status" value="2"/>
</dbReference>
<dbReference type="CDD" id="cd04911">
    <property type="entry name" value="ACT_AKiii-YclM-BS_1"/>
    <property type="match status" value="1"/>
</dbReference>
<dbReference type="PROSITE" id="PS51671">
    <property type="entry name" value="ACT"/>
    <property type="match status" value="1"/>
</dbReference>
<comment type="caution">
    <text evidence="16">The sequence shown here is derived from an EMBL/GenBank/DDBJ whole genome shotgun (WGS) entry which is preliminary data.</text>
</comment>
<dbReference type="InterPro" id="IPR005260">
    <property type="entry name" value="Asp_kin_monofn"/>
</dbReference>
<dbReference type="NCBIfam" id="NF006540">
    <property type="entry name" value="PRK09034.1"/>
    <property type="match status" value="1"/>
</dbReference>
<comment type="pathway">
    <text evidence="4 14">Amino-acid biosynthesis; L-threonine biosynthesis; L-threonine from L-aspartate: step 1/5.</text>
</comment>
<dbReference type="PANTHER" id="PTHR21499:SF67">
    <property type="entry name" value="ASPARTOKINASE 3"/>
    <property type="match status" value="1"/>
</dbReference>
<evidence type="ECO:0000256" key="1">
    <source>
        <dbReference type="ARBA" id="ARBA00003121"/>
    </source>
</evidence>
<reference evidence="16 17" key="1">
    <citation type="journal article" date="2014" name="Int. J. Syst. Evol. Microbiol.">
        <title>Listeria floridensis sp. nov., Listeria aquatica sp. nov., Listeria cornellensis sp. nov., Listeria riparia sp. nov. and Listeria grandensis sp. nov., from agricultural and natural environments.</title>
        <authorList>
            <person name="den Bakker H.C."/>
            <person name="Warchocki S."/>
            <person name="Wright E.M."/>
            <person name="Allred A.F."/>
            <person name="Ahlstrom C."/>
            <person name="Manuel C.S."/>
            <person name="Stasiewicz M.J."/>
            <person name="Burrell A."/>
            <person name="Roof S."/>
            <person name="Strawn L."/>
            <person name="Fortes E.D."/>
            <person name="Nightingale K.K."/>
            <person name="Kephart D."/>
            <person name="Wiedmann M."/>
        </authorList>
    </citation>
    <scope>NUCLEOTIDE SEQUENCE [LARGE SCALE GENOMIC DNA]</scope>
    <source>
        <strain evidence="16 17">FSL S10-1187</strain>
    </source>
</reference>
<evidence type="ECO:0000313" key="16">
    <source>
        <dbReference type="EMBL" id="EUJ32403.1"/>
    </source>
</evidence>
<dbReference type="CDD" id="cd04916">
    <property type="entry name" value="ACT_AKiii-YclM-BS_2"/>
    <property type="match status" value="1"/>
</dbReference>
<comment type="function">
    <text evidence="1">Catalyzes the phosphorylation of the beta-carboxyl group of aspartic acid with ATP to yield 4-phospho-L-aspartate, which is involved in the branched biosynthetic pathway leading to the biosynthesis of amino acids threonine, isoleucine and methionine.</text>
</comment>
<keyword evidence="11" id="KW-0457">Lysine biosynthesis</keyword>
<evidence type="ECO:0000256" key="8">
    <source>
        <dbReference type="ARBA" id="ARBA00022777"/>
    </source>
</evidence>
<dbReference type="Gene3D" id="1.20.120.1320">
    <property type="entry name" value="Aspartokinase, catalytic domain"/>
    <property type="match status" value="1"/>
</dbReference>
<evidence type="ECO:0000313" key="17">
    <source>
        <dbReference type="Proteomes" id="UP000019249"/>
    </source>
</evidence>
<evidence type="ECO:0000256" key="14">
    <source>
        <dbReference type="RuleBase" id="RU004249"/>
    </source>
</evidence>
<evidence type="ECO:0000256" key="6">
    <source>
        <dbReference type="ARBA" id="ARBA00022679"/>
    </source>
</evidence>
<name>A0ABN0RFR3_9LIST</name>
<keyword evidence="10" id="KW-0220">Diaminopimelate biosynthesis</keyword>
<keyword evidence="6 13" id="KW-0808">Transferase</keyword>
<dbReference type="InterPro" id="IPR018042">
    <property type="entry name" value="Aspartate_kinase_CS"/>
</dbReference>
<keyword evidence="8 13" id="KW-0418">Kinase</keyword>
<evidence type="ECO:0000256" key="2">
    <source>
        <dbReference type="ARBA" id="ARBA00004766"/>
    </source>
</evidence>
<dbReference type="Gene3D" id="3.40.1160.10">
    <property type="entry name" value="Acetylglutamate kinase-like"/>
    <property type="match status" value="1"/>
</dbReference>
<evidence type="ECO:0000256" key="10">
    <source>
        <dbReference type="ARBA" id="ARBA00022915"/>
    </source>
</evidence>
<comment type="similarity">
    <text evidence="5 13">Belongs to the aspartokinase family.</text>
</comment>
<evidence type="ECO:0000259" key="15">
    <source>
        <dbReference type="PROSITE" id="PS51671"/>
    </source>
</evidence>
<keyword evidence="9" id="KW-0067">ATP-binding</keyword>
<keyword evidence="17" id="KW-1185">Reference proteome</keyword>
<dbReference type="PIRSF" id="PIRSF000726">
    <property type="entry name" value="Asp_kin"/>
    <property type="match status" value="1"/>
</dbReference>
<dbReference type="InterPro" id="IPR042199">
    <property type="entry name" value="AsparK_Bifunc_asparK/hSer_DH"/>
</dbReference>
<dbReference type="EC" id="2.7.2.4" evidence="13"/>
<dbReference type="GO" id="GO:0004072">
    <property type="term" value="F:aspartate kinase activity"/>
    <property type="evidence" value="ECO:0007669"/>
    <property type="project" value="UniProtKB-EC"/>
</dbReference>
<evidence type="ECO:0000256" key="7">
    <source>
        <dbReference type="ARBA" id="ARBA00022741"/>
    </source>
</evidence>
<evidence type="ECO:0000256" key="3">
    <source>
        <dbReference type="ARBA" id="ARBA00004986"/>
    </source>
</evidence>
<comment type="pathway">
    <text evidence="3 14">Amino-acid biosynthesis; L-methionine biosynthesis via de novo pathway; L-homoserine from L-aspartate: step 1/3.</text>
</comment>
<sequence>MKVVKFGGSSLATGANLNQIFQIVTADPERKIVVVSAPGKRFKEDAKVTDLLIDLATKALLEEDTTVLFEQIIARYQEIAEQTGTDASIVEQIRSDLKRRIDSDKANPDLFMDLIKASGEDNNAKLVAAFFTGKGIPAQYVNPKEAGLIVTDEHANAQVLSESYAKLHQLRNADQLVIFPGFFGYTNSGQISTFSRSGSDISGAILANAVNADLYENFTDVDAVFTVNPGFVKHPLEISELTYREMRELAYAGFSIFHEEALIPAFQAGIPVHIKNTNNPDSRGTKIVRKRECSAGPVVGIASDSGFSRIYISKYLMNREIGFGRRVLSILEKNGLTFEHMPSGIDDLTLILRGNQLNPTLETRVAEALKRELGADDVAIEHDISLVMIVGESMRHSIGTTHRASRALAEAGVNIEMINQGSSEVSIMFGIKKDFEKTAIQALYQEFFAE</sequence>
<evidence type="ECO:0000256" key="12">
    <source>
        <dbReference type="ARBA" id="ARBA00047872"/>
    </source>
</evidence>
<evidence type="ECO:0000256" key="4">
    <source>
        <dbReference type="ARBA" id="ARBA00005139"/>
    </source>
</evidence>
<proteinExistence type="inferred from homology"/>